<evidence type="ECO:0000313" key="2">
    <source>
        <dbReference type="Proteomes" id="UP001304895"/>
    </source>
</evidence>
<gene>
    <name evidence="1" type="ORF">BT67DRAFT_51298</name>
</gene>
<protein>
    <submittedName>
        <fullName evidence="1">Uncharacterized protein</fullName>
    </submittedName>
</protein>
<reference evidence="1" key="2">
    <citation type="submission" date="2023-05" db="EMBL/GenBank/DDBJ databases">
        <authorList>
            <consortium name="Lawrence Berkeley National Laboratory"/>
            <person name="Steindorff A."/>
            <person name="Hensen N."/>
            <person name="Bonometti L."/>
            <person name="Westerberg I."/>
            <person name="Brannstrom I.O."/>
            <person name="Guillou S."/>
            <person name="Cros-Aarteil S."/>
            <person name="Calhoun S."/>
            <person name="Haridas S."/>
            <person name="Kuo A."/>
            <person name="Mondo S."/>
            <person name="Pangilinan J."/>
            <person name="Riley R."/>
            <person name="Labutti K."/>
            <person name="Andreopoulos B."/>
            <person name="Lipzen A."/>
            <person name="Chen C."/>
            <person name="Yanf M."/>
            <person name="Daum C."/>
            <person name="Ng V."/>
            <person name="Clum A."/>
            <person name="Ohm R."/>
            <person name="Martin F."/>
            <person name="Silar P."/>
            <person name="Natvig D."/>
            <person name="Lalanne C."/>
            <person name="Gautier V."/>
            <person name="Ament-Velasquez S.L."/>
            <person name="Kruys A."/>
            <person name="Hutchinson M.I."/>
            <person name="Powell A.J."/>
            <person name="Barry K."/>
            <person name="Miller A.N."/>
            <person name="Grigoriev I.V."/>
            <person name="Debuchy R."/>
            <person name="Gladieux P."/>
            <person name="Thoren M.H."/>
            <person name="Johannesson H."/>
        </authorList>
    </citation>
    <scope>NUCLEOTIDE SEQUENCE</scope>
    <source>
        <strain evidence="1">CBS 123565</strain>
    </source>
</reference>
<dbReference type="AlphaFoldDB" id="A0AAN6UID1"/>
<comment type="caution">
    <text evidence="1">The sequence shown here is derived from an EMBL/GenBank/DDBJ whole genome shotgun (WGS) entry which is preliminary data.</text>
</comment>
<proteinExistence type="predicted"/>
<accession>A0AAN6UID1</accession>
<dbReference type="EMBL" id="MU853412">
    <property type="protein sequence ID" value="KAK4133455.1"/>
    <property type="molecule type" value="Genomic_DNA"/>
</dbReference>
<sequence>MMKSLAGKVVMKRTTPESYDTVPTVNDSLTLCQSSAPTSTKPLFCCLPLRLLCHVEILEPKLSVKERFLLVFVLAGTLQHINRKRRFNAMEAMCCCESHEWNAERQTLPLEASSKVEVQVEGEDRPALAMTLGLVRKGGLACSVGKGECENCRRMIRGCNLGTKKILLESRAS</sequence>
<keyword evidence="2" id="KW-1185">Reference proteome</keyword>
<organism evidence="1 2">
    <name type="scientific">Trichocladium antarcticum</name>
    <dbReference type="NCBI Taxonomy" id="1450529"/>
    <lineage>
        <taxon>Eukaryota</taxon>
        <taxon>Fungi</taxon>
        <taxon>Dikarya</taxon>
        <taxon>Ascomycota</taxon>
        <taxon>Pezizomycotina</taxon>
        <taxon>Sordariomycetes</taxon>
        <taxon>Sordariomycetidae</taxon>
        <taxon>Sordariales</taxon>
        <taxon>Chaetomiaceae</taxon>
        <taxon>Trichocladium</taxon>
    </lineage>
</organism>
<reference evidence="1" key="1">
    <citation type="journal article" date="2023" name="Mol. Phylogenet. Evol.">
        <title>Genome-scale phylogeny and comparative genomics of the fungal order Sordariales.</title>
        <authorList>
            <person name="Hensen N."/>
            <person name="Bonometti L."/>
            <person name="Westerberg I."/>
            <person name="Brannstrom I.O."/>
            <person name="Guillou S."/>
            <person name="Cros-Aarteil S."/>
            <person name="Calhoun S."/>
            <person name="Haridas S."/>
            <person name="Kuo A."/>
            <person name="Mondo S."/>
            <person name="Pangilinan J."/>
            <person name="Riley R."/>
            <person name="LaButti K."/>
            <person name="Andreopoulos B."/>
            <person name="Lipzen A."/>
            <person name="Chen C."/>
            <person name="Yan M."/>
            <person name="Daum C."/>
            <person name="Ng V."/>
            <person name="Clum A."/>
            <person name="Steindorff A."/>
            <person name="Ohm R.A."/>
            <person name="Martin F."/>
            <person name="Silar P."/>
            <person name="Natvig D.O."/>
            <person name="Lalanne C."/>
            <person name="Gautier V."/>
            <person name="Ament-Velasquez S.L."/>
            <person name="Kruys A."/>
            <person name="Hutchinson M.I."/>
            <person name="Powell A.J."/>
            <person name="Barry K."/>
            <person name="Miller A.N."/>
            <person name="Grigoriev I.V."/>
            <person name="Debuchy R."/>
            <person name="Gladieux P."/>
            <person name="Hiltunen Thoren M."/>
            <person name="Johannesson H."/>
        </authorList>
    </citation>
    <scope>NUCLEOTIDE SEQUENCE</scope>
    <source>
        <strain evidence="1">CBS 123565</strain>
    </source>
</reference>
<dbReference type="Proteomes" id="UP001304895">
    <property type="component" value="Unassembled WGS sequence"/>
</dbReference>
<name>A0AAN6UID1_9PEZI</name>
<evidence type="ECO:0000313" key="1">
    <source>
        <dbReference type="EMBL" id="KAK4133455.1"/>
    </source>
</evidence>